<gene>
    <name evidence="2" type="ORF">Agub_g9688</name>
</gene>
<organism evidence="2 3">
    <name type="scientific">Astrephomene gubernaculifera</name>
    <dbReference type="NCBI Taxonomy" id="47775"/>
    <lineage>
        <taxon>Eukaryota</taxon>
        <taxon>Viridiplantae</taxon>
        <taxon>Chlorophyta</taxon>
        <taxon>core chlorophytes</taxon>
        <taxon>Chlorophyceae</taxon>
        <taxon>CS clade</taxon>
        <taxon>Chlamydomonadales</taxon>
        <taxon>Astrephomenaceae</taxon>
        <taxon>Astrephomene</taxon>
    </lineage>
</organism>
<dbReference type="InterPro" id="IPR051481">
    <property type="entry name" value="BTB-POZ/Galectin-3-binding"/>
</dbReference>
<dbReference type="PANTHER" id="PTHR24410:SF23">
    <property type="entry name" value="BTB DOMAIN-CONTAINING PROTEIN-RELATED"/>
    <property type="match status" value="1"/>
</dbReference>
<sequence>MSFTVNKSVARAISGLFGSEKDADCTIVFCLEEPSCPLRQSPPLDDLGAEVDEAPAKRQKLEDGSSAALSCGTVVVGDPLPAHQFVLRYASERFSVQIERWGNQRVPLLKSSPDASEEECAEGLHLALSNGRPELRITLGSEGELAGAHAAIRYAYTGQVHAGSIREALEVRRQAAYLQIDECATACDEVVREKLEAASQRSSAAGTCTAIIDASPAAGASADKLPPVLELYTNEALWPDPDEDPSFAAVLSAAKPQLVSYFNNAISVLNTPLLRQQLLKLPSAAVYALLESSAFGTDSESSILLMLATWMKKNYAKADATMRERLCRQVRLVQLSKPYLGFVLPALVLDYETGAQAPAGWLAVNGMEAAFISNLARASPVEREQLETAGSGMFGLKTPAYSITPRPQCLPEAGLTFHWHVTQEQLEQKLGQLRREHVYPSFDGGKAHIVARGFLWRPSLKYTVGQAAAGLFLWCNMSSAFEVAESRLGDESKLAAVVEFDAHLAVHKWQDGVRRTVQYSYSSSEDMVTIGRGRGWSKVLPLRPTTADSH</sequence>
<protein>
    <recommendedName>
        <fullName evidence="1">BACK domain-containing protein</fullName>
    </recommendedName>
</protein>
<reference evidence="2 3" key="1">
    <citation type="journal article" date="2021" name="Sci. Rep.">
        <title>Genome sequencing of the multicellular alga Astrephomene provides insights into convergent evolution of germ-soma differentiation.</title>
        <authorList>
            <person name="Yamashita S."/>
            <person name="Yamamoto K."/>
            <person name="Matsuzaki R."/>
            <person name="Suzuki S."/>
            <person name="Yamaguchi H."/>
            <person name="Hirooka S."/>
            <person name="Minakuchi Y."/>
            <person name="Miyagishima S."/>
            <person name="Kawachi M."/>
            <person name="Toyoda A."/>
            <person name="Nozaki H."/>
        </authorList>
    </citation>
    <scope>NUCLEOTIDE SEQUENCE [LARGE SCALE GENOMIC DNA]</scope>
    <source>
        <strain evidence="2 3">NIES-4017</strain>
    </source>
</reference>
<dbReference type="EMBL" id="BMAR01000020">
    <property type="protein sequence ID" value="GFR47879.1"/>
    <property type="molecule type" value="Genomic_DNA"/>
</dbReference>
<keyword evidence="3" id="KW-1185">Reference proteome</keyword>
<comment type="caution">
    <text evidence="2">The sequence shown here is derived from an EMBL/GenBank/DDBJ whole genome shotgun (WGS) entry which is preliminary data.</text>
</comment>
<dbReference type="Gene3D" id="3.30.710.10">
    <property type="entry name" value="Potassium Channel Kv1.1, Chain A"/>
    <property type="match status" value="1"/>
</dbReference>
<feature type="non-terminal residue" evidence="2">
    <location>
        <position position="550"/>
    </location>
</feature>
<proteinExistence type="predicted"/>
<dbReference type="InterPro" id="IPR011333">
    <property type="entry name" value="SKP1/BTB/POZ_sf"/>
</dbReference>
<dbReference type="PANTHER" id="PTHR24410">
    <property type="entry name" value="HL07962P-RELATED"/>
    <property type="match status" value="1"/>
</dbReference>
<dbReference type="InterPro" id="IPR011705">
    <property type="entry name" value="BACK"/>
</dbReference>
<accession>A0AAD3DTK3</accession>
<evidence type="ECO:0000313" key="2">
    <source>
        <dbReference type="EMBL" id="GFR47879.1"/>
    </source>
</evidence>
<dbReference type="Proteomes" id="UP001054857">
    <property type="component" value="Unassembled WGS sequence"/>
</dbReference>
<evidence type="ECO:0000313" key="3">
    <source>
        <dbReference type="Proteomes" id="UP001054857"/>
    </source>
</evidence>
<name>A0AAD3DTK3_9CHLO</name>
<feature type="domain" description="BACK" evidence="1">
    <location>
        <begin position="275"/>
        <end position="340"/>
    </location>
</feature>
<dbReference type="AlphaFoldDB" id="A0AAD3DTK3"/>
<evidence type="ECO:0000259" key="1">
    <source>
        <dbReference type="Pfam" id="PF07707"/>
    </source>
</evidence>
<dbReference type="Pfam" id="PF07707">
    <property type="entry name" value="BACK"/>
    <property type="match status" value="1"/>
</dbReference>